<keyword evidence="6" id="KW-1185">Reference proteome</keyword>
<dbReference type="InterPro" id="IPR000182">
    <property type="entry name" value="GNAT_dom"/>
</dbReference>
<evidence type="ECO:0000313" key="5">
    <source>
        <dbReference type="EMBL" id="GIF76813.1"/>
    </source>
</evidence>
<sequence length="207" mass="22088">MRLRPALASDIQAVAALHADSWRRFYRGAYTDDYLDGDLLADRLAVWAARLNHPDPRAVTIVVDPESESRHQILGFVHLVRDHDPTWGALVDNLHVRRAEQGGGLGSALLTRAAAQAGGSALYLWVQEQNTRARAFYAARGGRVVGRAQISDPGGVPGRTVGRPMKLRVAWADAAAVGKAKAAPSQGERRGLQDRVSGPGSSATAAG</sequence>
<evidence type="ECO:0000256" key="3">
    <source>
        <dbReference type="SAM" id="MobiDB-lite"/>
    </source>
</evidence>
<gene>
    <name evidence="5" type="ORF">Asi02nite_63310</name>
</gene>
<dbReference type="PROSITE" id="PS51186">
    <property type="entry name" value="GNAT"/>
    <property type="match status" value="1"/>
</dbReference>
<evidence type="ECO:0000259" key="4">
    <source>
        <dbReference type="PROSITE" id="PS51186"/>
    </source>
</evidence>
<dbReference type="Proteomes" id="UP000604117">
    <property type="component" value="Unassembled WGS sequence"/>
</dbReference>
<dbReference type="SUPFAM" id="SSF55729">
    <property type="entry name" value="Acyl-CoA N-acyltransferases (Nat)"/>
    <property type="match status" value="1"/>
</dbReference>
<keyword evidence="1" id="KW-0808">Transferase</keyword>
<dbReference type="InterPro" id="IPR050832">
    <property type="entry name" value="Bact_Acetyltransf"/>
</dbReference>
<protein>
    <recommendedName>
        <fullName evidence="4">N-acetyltransferase domain-containing protein</fullName>
    </recommendedName>
</protein>
<comment type="caution">
    <text evidence="5">The sequence shown here is derived from an EMBL/GenBank/DDBJ whole genome shotgun (WGS) entry which is preliminary data.</text>
</comment>
<dbReference type="CDD" id="cd04301">
    <property type="entry name" value="NAT_SF"/>
    <property type="match status" value="1"/>
</dbReference>
<reference evidence="5 6" key="1">
    <citation type="submission" date="2021-01" db="EMBL/GenBank/DDBJ databases">
        <title>Whole genome shotgun sequence of Asanoa siamensis NBRC 107932.</title>
        <authorList>
            <person name="Komaki H."/>
            <person name="Tamura T."/>
        </authorList>
    </citation>
    <scope>NUCLEOTIDE SEQUENCE [LARGE SCALE GENOMIC DNA]</scope>
    <source>
        <strain evidence="5 6">NBRC 107932</strain>
    </source>
</reference>
<dbReference type="RefSeq" id="WP_203717676.1">
    <property type="nucleotide sequence ID" value="NZ_BONE01000070.1"/>
</dbReference>
<evidence type="ECO:0000256" key="1">
    <source>
        <dbReference type="ARBA" id="ARBA00022679"/>
    </source>
</evidence>
<organism evidence="5 6">
    <name type="scientific">Asanoa siamensis</name>
    <dbReference type="NCBI Taxonomy" id="926357"/>
    <lineage>
        <taxon>Bacteria</taxon>
        <taxon>Bacillati</taxon>
        <taxon>Actinomycetota</taxon>
        <taxon>Actinomycetes</taxon>
        <taxon>Micromonosporales</taxon>
        <taxon>Micromonosporaceae</taxon>
        <taxon>Asanoa</taxon>
    </lineage>
</organism>
<name>A0ABQ4CZU5_9ACTN</name>
<evidence type="ECO:0000313" key="6">
    <source>
        <dbReference type="Proteomes" id="UP000604117"/>
    </source>
</evidence>
<proteinExistence type="predicted"/>
<feature type="region of interest" description="Disordered" evidence="3">
    <location>
        <begin position="178"/>
        <end position="207"/>
    </location>
</feature>
<feature type="domain" description="N-acetyltransferase" evidence="4">
    <location>
        <begin position="1"/>
        <end position="170"/>
    </location>
</feature>
<dbReference type="Pfam" id="PF00583">
    <property type="entry name" value="Acetyltransf_1"/>
    <property type="match status" value="1"/>
</dbReference>
<dbReference type="InterPro" id="IPR016181">
    <property type="entry name" value="Acyl_CoA_acyltransferase"/>
</dbReference>
<evidence type="ECO:0000256" key="2">
    <source>
        <dbReference type="ARBA" id="ARBA00023315"/>
    </source>
</evidence>
<dbReference type="PANTHER" id="PTHR43877:SF1">
    <property type="entry name" value="ACETYLTRANSFERASE"/>
    <property type="match status" value="1"/>
</dbReference>
<keyword evidence="2" id="KW-0012">Acyltransferase</keyword>
<dbReference type="PANTHER" id="PTHR43877">
    <property type="entry name" value="AMINOALKYLPHOSPHONATE N-ACETYLTRANSFERASE-RELATED-RELATED"/>
    <property type="match status" value="1"/>
</dbReference>
<dbReference type="Gene3D" id="3.40.630.30">
    <property type="match status" value="1"/>
</dbReference>
<accession>A0ABQ4CZU5</accession>
<dbReference type="EMBL" id="BONE01000070">
    <property type="protein sequence ID" value="GIF76813.1"/>
    <property type="molecule type" value="Genomic_DNA"/>
</dbReference>